<organism evidence="1 2">
    <name type="scientific">Sedimenticola selenatireducens</name>
    <dbReference type="NCBI Taxonomy" id="191960"/>
    <lineage>
        <taxon>Bacteria</taxon>
        <taxon>Pseudomonadati</taxon>
        <taxon>Pseudomonadota</taxon>
        <taxon>Gammaproteobacteria</taxon>
        <taxon>Chromatiales</taxon>
        <taxon>Sedimenticolaceae</taxon>
        <taxon>Sedimenticola</taxon>
    </lineage>
</organism>
<reference evidence="1 2" key="1">
    <citation type="submission" date="2017-11" db="EMBL/GenBank/DDBJ databases">
        <title>Genome-resolved metagenomics identifies genetic mobility, metabolic interactions, and unexpected diversity in perchlorate-reducing communities.</title>
        <authorList>
            <person name="Barnum T.P."/>
            <person name="Figueroa I.A."/>
            <person name="Carlstrom C.I."/>
            <person name="Lucas L.N."/>
            <person name="Engelbrektson A.L."/>
            <person name="Coates J.D."/>
        </authorList>
    </citation>
    <scope>NUCLEOTIDE SEQUENCE [LARGE SCALE GENOMIC DNA]</scope>
    <source>
        <strain evidence="1">BM301</strain>
    </source>
</reference>
<evidence type="ECO:0000313" key="1">
    <source>
        <dbReference type="EMBL" id="PLX60993.1"/>
    </source>
</evidence>
<name>A0A2N6CUY1_9GAMM</name>
<proteinExistence type="predicted"/>
<protein>
    <submittedName>
        <fullName evidence="1">Uncharacterized protein</fullName>
    </submittedName>
</protein>
<gene>
    <name evidence="1" type="ORF">C0630_13100</name>
</gene>
<sequence>MGLAPFHPFGEIHGHVVNREPLARVFLECSDLWVDANHLKRVLHAIRIGRKPWLFYFMKLVAWYAGIICNKINSC</sequence>
<evidence type="ECO:0000313" key="2">
    <source>
        <dbReference type="Proteomes" id="UP000235015"/>
    </source>
</evidence>
<dbReference type="EMBL" id="PKUN01000022">
    <property type="protein sequence ID" value="PLX60993.1"/>
    <property type="molecule type" value="Genomic_DNA"/>
</dbReference>
<dbReference type="RefSeq" id="WP_273439937.1">
    <property type="nucleotide sequence ID" value="NZ_PKUN01000022.1"/>
</dbReference>
<dbReference type="AlphaFoldDB" id="A0A2N6CUY1"/>
<dbReference type="Proteomes" id="UP000235015">
    <property type="component" value="Unassembled WGS sequence"/>
</dbReference>
<accession>A0A2N6CUY1</accession>
<comment type="caution">
    <text evidence="1">The sequence shown here is derived from an EMBL/GenBank/DDBJ whole genome shotgun (WGS) entry which is preliminary data.</text>
</comment>